<evidence type="ECO:0000256" key="11">
    <source>
        <dbReference type="ARBA" id="ARBA00022838"/>
    </source>
</evidence>
<evidence type="ECO:0000256" key="10">
    <source>
        <dbReference type="ARBA" id="ARBA00022776"/>
    </source>
</evidence>
<feature type="region of interest" description="Disordered" evidence="16">
    <location>
        <begin position="83"/>
        <end position="146"/>
    </location>
</feature>
<dbReference type="Pfam" id="PF08655">
    <property type="entry name" value="DASH_Ask1"/>
    <property type="match status" value="1"/>
</dbReference>
<evidence type="ECO:0000313" key="17">
    <source>
        <dbReference type="EMBL" id="CED85368.1"/>
    </source>
</evidence>
<evidence type="ECO:0000256" key="5">
    <source>
        <dbReference type="ARBA" id="ARBA00014520"/>
    </source>
</evidence>
<feature type="region of interest" description="Disordered" evidence="16">
    <location>
        <begin position="699"/>
        <end position="806"/>
    </location>
</feature>
<evidence type="ECO:0000256" key="16">
    <source>
        <dbReference type="SAM" id="MobiDB-lite"/>
    </source>
</evidence>
<feature type="compositionally biased region" description="Polar residues" evidence="16">
    <location>
        <begin position="393"/>
        <end position="409"/>
    </location>
</feature>
<feature type="compositionally biased region" description="Polar residues" evidence="16">
    <location>
        <begin position="732"/>
        <end position="743"/>
    </location>
</feature>
<evidence type="ECO:0000256" key="2">
    <source>
        <dbReference type="ARBA" id="ARBA00004186"/>
    </source>
</evidence>
<feature type="compositionally biased region" description="Polar residues" evidence="16">
    <location>
        <begin position="314"/>
        <end position="323"/>
    </location>
</feature>
<evidence type="ECO:0000256" key="15">
    <source>
        <dbReference type="ARBA" id="ARBA00023328"/>
    </source>
</evidence>
<evidence type="ECO:0000256" key="13">
    <source>
        <dbReference type="ARBA" id="ARBA00023242"/>
    </source>
</evidence>
<feature type="compositionally biased region" description="Acidic residues" evidence="16">
    <location>
        <begin position="636"/>
        <end position="650"/>
    </location>
</feature>
<feature type="compositionally biased region" description="Polar residues" evidence="16">
    <location>
        <begin position="774"/>
        <end position="783"/>
    </location>
</feature>
<dbReference type="GO" id="GO:0005874">
    <property type="term" value="C:microtubule"/>
    <property type="evidence" value="ECO:0007669"/>
    <property type="project" value="UniProtKB-KW"/>
</dbReference>
<keyword evidence="10" id="KW-0498">Mitosis</keyword>
<keyword evidence="11" id="KW-0995">Kinetochore</keyword>
<dbReference type="GO" id="GO:0051301">
    <property type="term" value="P:cell division"/>
    <property type="evidence" value="ECO:0007669"/>
    <property type="project" value="UniProtKB-KW"/>
</dbReference>
<keyword evidence="14" id="KW-0131">Cell cycle</keyword>
<name>A0A0F7SYN2_PHARH</name>
<dbReference type="GO" id="GO:0008608">
    <property type="term" value="P:attachment of spindle microtubules to kinetochore"/>
    <property type="evidence" value="ECO:0007669"/>
    <property type="project" value="InterPro"/>
</dbReference>
<comment type="similarity">
    <text evidence="4">Belongs to the DASH complex ASK1 family.</text>
</comment>
<evidence type="ECO:0000256" key="7">
    <source>
        <dbReference type="ARBA" id="ARBA00022490"/>
    </source>
</evidence>
<dbReference type="EMBL" id="LN483332">
    <property type="protein sequence ID" value="CED85368.1"/>
    <property type="molecule type" value="Genomic_DNA"/>
</dbReference>
<keyword evidence="9" id="KW-0493">Microtubule</keyword>
<dbReference type="InterPro" id="IPR013964">
    <property type="entry name" value="DASH_Ask1"/>
</dbReference>
<evidence type="ECO:0000256" key="8">
    <source>
        <dbReference type="ARBA" id="ARBA00022618"/>
    </source>
</evidence>
<evidence type="ECO:0000256" key="3">
    <source>
        <dbReference type="ARBA" id="ARBA00004629"/>
    </source>
</evidence>
<protein>
    <recommendedName>
        <fullName evidence="5">DASH complex subunit ASK1</fullName>
    </recommendedName>
</protein>
<evidence type="ECO:0000256" key="6">
    <source>
        <dbReference type="ARBA" id="ARBA00022454"/>
    </source>
</evidence>
<sequence>MVSDRLSIPEIDQTAPISVQIEQHEQLNIFLLQDIDKNFSDFHQIITTRVIPAVKKFNEVSEPTREYAKFWRNFFEMAAQARVPDGTEPDPADVTAHQPYAHPSASTDHTSSPSANHSSLRHPDASSYSSVGVSTPSAPSSHMTSDSSFLAGLGAAVGSSTPNIGPTSTSSHHPHPSRGGFGLRAESEEPEESGSFLSPSMMSDLIMPPPHEVLTRKAEADIQADHDDSLQVENGVDRRGSSEPGRGIQRVGGGRNYLSQEAGANAALAASAAAALAPSYTRHDDAYDSDQDSPDASFTTAYRGDNREPGNVSRLGQDSTFTPSFAELSIHGPPHPSNPFHQNKEHPNPRYSSVASETQPVPKIPASMRSSGTNSKNRSEPDFVPSGTPRRPSATNKWNGLTDLRSTPLSAAKKPSYHRQSTPLDSDSDDSLDELPPGMSPPVTMNFTMSNTLRGNSWGGVGGATGMLVPSPVKQAVGSVVRGLLHSERNGGRNMTANSFQGMPTPPRPSWREASSNRPSNLGRPPIFSDGDQDRSRSTGIDSSISRTGGQIDFGSSAKSTFQDSQQDRPRDFQVSNNQISNQSHGQPHRNLGLVSFDSPTAGTHIYNSKGAASGGESFEHQIVDQANASFGSSDSDSDSDDDDDDDDNDEKTSIPGGSYQASLSSASYHSLQQQHQQQQQHISYAQLPPRQYAPVEHISQVSSSQTRDQLDYSDDSDDSFKIDRPLRQPSYHISASSSTSNPGIFPLTSSSSSTRSAVGSASTTRSYEHVRSSHQSQGSLSGRQYDYVRPPAEDPFQPMSSGQHNLAQDRYDSSLISHRDDQGDTWESTIQRGGDPIERTRTDTTQTLFGTGNGGIGPSGSGGGVGGVQGVGQGLDIQRNQQWGLYGPDEMMTFNG</sequence>
<evidence type="ECO:0000256" key="1">
    <source>
        <dbReference type="ARBA" id="ARBA00004123"/>
    </source>
</evidence>
<feature type="compositionally biased region" description="Polar residues" evidence="16">
    <location>
        <begin position="104"/>
        <end position="118"/>
    </location>
</feature>
<feature type="region of interest" description="Disordered" evidence="16">
    <location>
        <begin position="607"/>
        <end position="682"/>
    </location>
</feature>
<dbReference type="GO" id="GO:0072686">
    <property type="term" value="C:mitotic spindle"/>
    <property type="evidence" value="ECO:0007669"/>
    <property type="project" value="InterPro"/>
</dbReference>
<feature type="region of interest" description="Disordered" evidence="16">
    <location>
        <begin position="818"/>
        <end position="873"/>
    </location>
</feature>
<evidence type="ECO:0000256" key="14">
    <source>
        <dbReference type="ARBA" id="ARBA00023306"/>
    </source>
</evidence>
<feature type="compositionally biased region" description="Polar residues" evidence="16">
    <location>
        <begin position="538"/>
        <end position="549"/>
    </location>
</feature>
<feature type="region of interest" description="Disordered" evidence="16">
    <location>
        <begin position="225"/>
        <end position="253"/>
    </location>
</feature>
<feature type="compositionally biased region" description="Polar residues" evidence="16">
    <location>
        <begin position="493"/>
        <end position="502"/>
    </location>
</feature>
<feature type="compositionally biased region" description="Basic and acidic residues" evidence="16">
    <location>
        <begin position="225"/>
        <end position="241"/>
    </location>
</feature>
<keyword evidence="15" id="KW-0137">Centromere</keyword>
<keyword evidence="6" id="KW-0158">Chromosome</keyword>
<proteinExistence type="inferred from homology"/>
<feature type="compositionally biased region" description="Polar residues" evidence="16">
    <location>
        <begin position="350"/>
        <end position="359"/>
    </location>
</feature>
<feature type="compositionally biased region" description="Low complexity" evidence="16">
    <location>
        <begin position="126"/>
        <end position="137"/>
    </location>
</feature>
<keyword evidence="13" id="KW-0539">Nucleus</keyword>
<feature type="region of interest" description="Disordered" evidence="16">
    <location>
        <begin position="158"/>
        <end position="208"/>
    </location>
</feature>
<feature type="region of interest" description="Disordered" evidence="16">
    <location>
        <begin position="487"/>
        <end position="571"/>
    </location>
</feature>
<accession>A0A0F7SYN2</accession>
<dbReference type="GO" id="GO:0044732">
    <property type="term" value="C:mitotic spindle pole body"/>
    <property type="evidence" value="ECO:0007669"/>
    <property type="project" value="TreeGrafter"/>
</dbReference>
<feature type="compositionally biased region" description="Low complexity" evidence="16">
    <location>
        <begin position="659"/>
        <end position="682"/>
    </location>
</feature>
<organism evidence="17">
    <name type="scientific">Phaffia rhodozyma</name>
    <name type="common">Yeast</name>
    <name type="synonym">Xanthophyllomyces dendrorhous</name>
    <dbReference type="NCBI Taxonomy" id="264483"/>
    <lineage>
        <taxon>Eukaryota</taxon>
        <taxon>Fungi</taxon>
        <taxon>Dikarya</taxon>
        <taxon>Basidiomycota</taxon>
        <taxon>Agaricomycotina</taxon>
        <taxon>Tremellomycetes</taxon>
        <taxon>Cystofilobasidiales</taxon>
        <taxon>Mrakiaceae</taxon>
        <taxon>Phaffia</taxon>
    </lineage>
</organism>
<evidence type="ECO:0000256" key="12">
    <source>
        <dbReference type="ARBA" id="ARBA00023212"/>
    </source>
</evidence>
<evidence type="ECO:0000256" key="9">
    <source>
        <dbReference type="ARBA" id="ARBA00022701"/>
    </source>
</evidence>
<keyword evidence="12" id="KW-0206">Cytoskeleton</keyword>
<evidence type="ECO:0000256" key="4">
    <source>
        <dbReference type="ARBA" id="ARBA00010731"/>
    </source>
</evidence>
<reference evidence="17" key="1">
    <citation type="submission" date="2014-08" db="EMBL/GenBank/DDBJ databases">
        <authorList>
            <person name="Sharma Rahul"/>
            <person name="Thines Marco"/>
        </authorList>
    </citation>
    <scope>NUCLEOTIDE SEQUENCE</scope>
</reference>
<feature type="compositionally biased region" description="Gly residues" evidence="16">
    <location>
        <begin position="852"/>
        <end position="873"/>
    </location>
</feature>
<keyword evidence="8" id="KW-0132">Cell division</keyword>
<feature type="compositionally biased region" description="Low complexity" evidence="16">
    <location>
        <begin position="749"/>
        <end position="766"/>
    </location>
</feature>
<keyword evidence="7" id="KW-0963">Cytoplasm</keyword>
<dbReference type="PANTHER" id="PTHR28200">
    <property type="entry name" value="DASH COMPLEX SUBUNIT ASK1"/>
    <property type="match status" value="1"/>
</dbReference>
<dbReference type="PANTHER" id="PTHR28200:SF1">
    <property type="entry name" value="DASH COMPLEX SUBUNIT ASK1"/>
    <property type="match status" value="1"/>
</dbReference>
<dbReference type="AlphaFoldDB" id="A0A0F7SYN2"/>
<comment type="subcellular location">
    <subcellularLocation>
        <location evidence="3">Chromosome</location>
        <location evidence="3">Centromere</location>
        <location evidence="3">Kinetochore</location>
    </subcellularLocation>
    <subcellularLocation>
        <location evidence="2">Cytoplasm</location>
        <location evidence="2">Cytoskeleton</location>
        <location evidence="2">Spindle</location>
    </subcellularLocation>
    <subcellularLocation>
        <location evidence="1">Nucleus</location>
    </subcellularLocation>
</comment>
<dbReference type="GO" id="GO:0042729">
    <property type="term" value="C:DASH complex"/>
    <property type="evidence" value="ECO:0007669"/>
    <property type="project" value="InterPro"/>
</dbReference>
<feature type="region of interest" description="Disordered" evidence="16">
    <location>
        <begin position="283"/>
        <end position="442"/>
    </location>
</feature>